<proteinExistence type="predicted"/>
<reference evidence="1" key="1">
    <citation type="submission" date="2023-03" db="EMBL/GenBank/DDBJ databases">
        <title>Massive genome expansion in bonnet fungi (Mycena s.s.) driven by repeated elements and novel gene families across ecological guilds.</title>
        <authorList>
            <consortium name="Lawrence Berkeley National Laboratory"/>
            <person name="Harder C.B."/>
            <person name="Miyauchi S."/>
            <person name="Viragh M."/>
            <person name="Kuo A."/>
            <person name="Thoen E."/>
            <person name="Andreopoulos B."/>
            <person name="Lu D."/>
            <person name="Skrede I."/>
            <person name="Drula E."/>
            <person name="Henrissat B."/>
            <person name="Morin E."/>
            <person name="Kohler A."/>
            <person name="Barry K."/>
            <person name="LaButti K."/>
            <person name="Morin E."/>
            <person name="Salamov A."/>
            <person name="Lipzen A."/>
            <person name="Mereny Z."/>
            <person name="Hegedus B."/>
            <person name="Baldrian P."/>
            <person name="Stursova M."/>
            <person name="Weitz H."/>
            <person name="Taylor A."/>
            <person name="Grigoriev I.V."/>
            <person name="Nagy L.G."/>
            <person name="Martin F."/>
            <person name="Kauserud H."/>
        </authorList>
    </citation>
    <scope>NUCLEOTIDE SEQUENCE</scope>
    <source>
        <strain evidence="1">CBHHK182m</strain>
    </source>
</reference>
<evidence type="ECO:0000313" key="2">
    <source>
        <dbReference type="Proteomes" id="UP001215598"/>
    </source>
</evidence>
<organism evidence="1 2">
    <name type="scientific">Mycena metata</name>
    <dbReference type="NCBI Taxonomy" id="1033252"/>
    <lineage>
        <taxon>Eukaryota</taxon>
        <taxon>Fungi</taxon>
        <taxon>Dikarya</taxon>
        <taxon>Basidiomycota</taxon>
        <taxon>Agaricomycotina</taxon>
        <taxon>Agaricomycetes</taxon>
        <taxon>Agaricomycetidae</taxon>
        <taxon>Agaricales</taxon>
        <taxon>Marasmiineae</taxon>
        <taxon>Mycenaceae</taxon>
        <taxon>Mycena</taxon>
    </lineage>
</organism>
<name>A0AAD7IE48_9AGAR</name>
<comment type="caution">
    <text evidence="1">The sequence shown here is derived from an EMBL/GenBank/DDBJ whole genome shotgun (WGS) entry which is preliminary data.</text>
</comment>
<dbReference type="Proteomes" id="UP001215598">
    <property type="component" value="Unassembled WGS sequence"/>
</dbReference>
<protein>
    <submittedName>
        <fullName evidence="1">Uncharacterized protein</fullName>
    </submittedName>
</protein>
<dbReference type="EMBL" id="JARKIB010000100">
    <property type="protein sequence ID" value="KAJ7741066.1"/>
    <property type="molecule type" value="Genomic_DNA"/>
</dbReference>
<evidence type="ECO:0000313" key="1">
    <source>
        <dbReference type="EMBL" id="KAJ7741066.1"/>
    </source>
</evidence>
<dbReference type="AlphaFoldDB" id="A0AAD7IE48"/>
<sequence length="199" mass="22788">RRLHTLLLWSDERRNTFAIQRIPANDWGMEAAFEDRSNVLCLAGTSKPIDLWIVGEIVRQWWVDGEGMPATRPAISVQPLPDSQRAFCKTFLNERCMPANTSNVANQFGPSQVKASRWMNTRAEKDSPSKTLEFKEVYDARTSLRDKSHLAKLNVGQLKVHDIVVLEIRLGRYAAKQEGDKTKKKGMERWQAFFDLQAV</sequence>
<accession>A0AAD7IE48</accession>
<keyword evidence="2" id="KW-1185">Reference proteome</keyword>
<feature type="non-terminal residue" evidence="1">
    <location>
        <position position="1"/>
    </location>
</feature>
<feature type="non-terminal residue" evidence="1">
    <location>
        <position position="199"/>
    </location>
</feature>
<gene>
    <name evidence="1" type="ORF">B0H16DRAFT_1216499</name>
</gene>